<organism evidence="1 2">
    <name type="scientific">Microvirga splendida</name>
    <dbReference type="NCBI Taxonomy" id="2795727"/>
    <lineage>
        <taxon>Bacteria</taxon>
        <taxon>Pseudomonadati</taxon>
        <taxon>Pseudomonadota</taxon>
        <taxon>Alphaproteobacteria</taxon>
        <taxon>Hyphomicrobiales</taxon>
        <taxon>Methylobacteriaceae</taxon>
        <taxon>Microvirga</taxon>
    </lineage>
</organism>
<gene>
    <name evidence="1" type="ORF">JAO75_05075</name>
</gene>
<evidence type="ECO:0000313" key="2">
    <source>
        <dbReference type="Proteomes" id="UP000620670"/>
    </source>
</evidence>
<accession>A0ABS0XXM5</accession>
<evidence type="ECO:0000313" key="1">
    <source>
        <dbReference type="EMBL" id="MBJ6124777.1"/>
    </source>
</evidence>
<dbReference type="EMBL" id="JAELXT010000003">
    <property type="protein sequence ID" value="MBJ6124777.1"/>
    <property type="molecule type" value="Genomic_DNA"/>
</dbReference>
<proteinExistence type="predicted"/>
<dbReference type="Proteomes" id="UP000620670">
    <property type="component" value="Unassembled WGS sequence"/>
</dbReference>
<name>A0ABS0XXM5_9HYPH</name>
<protein>
    <submittedName>
        <fullName evidence="1">Uncharacterized protein</fullName>
    </submittedName>
</protein>
<keyword evidence="2" id="KW-1185">Reference proteome</keyword>
<reference evidence="2" key="1">
    <citation type="submission" date="2020-12" db="EMBL/GenBank/DDBJ databases">
        <title>Hymenobacter sp.</title>
        <authorList>
            <person name="Kim M.K."/>
        </authorList>
    </citation>
    <scope>NUCLEOTIDE SEQUENCE [LARGE SCALE GENOMIC DNA]</scope>
    <source>
        <strain evidence="2">BT325</strain>
    </source>
</reference>
<comment type="caution">
    <text evidence="1">The sequence shown here is derived from an EMBL/GenBank/DDBJ whole genome shotgun (WGS) entry which is preliminary data.</text>
</comment>
<dbReference type="RefSeq" id="WP_199047206.1">
    <property type="nucleotide sequence ID" value="NZ_JAELXT010000003.1"/>
</dbReference>
<sequence length="309" mass="34745">MSDYAFVADRARRAFASVARLESALARAPEDSSIQINLAAKRKLARQAQEQLYVVAERNQIEICNYRLLPEATERYALPYVSKSLLEYQNLFSQIYDSFKNGLKARTRIGKEAWDESLLELAYSYSGSLGVVLLATSERDFFEGKLDNSIDALFQILEIDSRSAVRDVAHTLGNAVVKRLHDWSAANIEGGFATDVRWNRSDGKQLGQIINRRQMEVIVDLIEATSDEQTRDIDAIGLLVGGDLNSGSFHFVVPNGSDYRGYLADDFFPDAELTLGKTYIARIRETSTTVYATEKIDQKFELLFLKDLG</sequence>